<feature type="compositionally biased region" description="Polar residues" evidence="2">
    <location>
        <begin position="484"/>
        <end position="506"/>
    </location>
</feature>
<sequence length="1631" mass="177712">MPSRTPFSFSPSSSNSASATSSAASSFIPYSSFPSLLQREPLNNSNVQYPTTATTTTTTATATTTSTVFSAPATVTTSLLDQAGLAHNSLGSSLSSSRDEQDHVSYTPIYPSYSSSFSNSSLELHESLLLAIRERQIQQQQQHQQRISPSAPTDRHNEMTPIAAAAAVLPVAPYQLSAAPPFESSETIDAAMERRLRQQQRQQQQQSTNVGVQGRLGLPLQEGPSSPRTFTGISDNETRDNNDPNADILASQLDDLTIETIGPSSQSATSLPSASPTPESLSVGVATQRMGLVHNVQDQDRDRMQLSVDDIDSERTTRSTPSALLLAQPLSLAMDGDQSQLHFLSSDHTLMPLQRLRASTPLSLEHPQDYPVFAPDRAQHQAQYNYTISNTNNTSNNNYTNNDSAIQASINNNRIGQDIARNEHISEPTYSYQSSIFTTMGPQEPYPSDTRLALTQVLTSFQGAIIDHALDHFSSQAADTLRMGSNSTPLAGSMSTFTDDARSSTAPDHMLAPSETPSLGADESRDMSNGNLSTFPRAALPRRRYATRDYSTGSISSDDWLHHPDVVAFNTQDTTQDTSSSAAVDDTPLNSSHFVALPITTSATAETPFTAAELRLQPLLAVQLDQRETPVQREQVADSALDREATSMTADSLSSAAAEAIISSTLTDPMNVAQESRSVELPVSIEIDSQTTQLGSTLHTPLEPLREDGLDLLGPLLAGTQNAPLPPPSDETSGLSLLGSSGRRIQGFDSSILSMASRIRQARLARILRLMGERDPPMAYSDRYQWGRFAPTDTRSMVNHASISRGTSRAGSSVEENQADQNLESESRDIAEDGRSAIRHRDAASSSRAQSSQYPAFTEILDCNGNPLDSSNESYASSSSASSMTSYDALDDRDEDMDWMSGTERRRRRRTGWDDPCWNRGAVRGQGRSRVVSTGTAFEGMEYISQADNLLNENGRYRSLKASWMTNPNGESWSDDEGDDPQRRHQGQDHEDKDPESISMRRDPPSLGMLPPHNEGSSTGGLYYIYGNVRNRYGPDSVRRRRVMSDMTVLLRREQEWERELEQYDREMAEFQMGGFFNGNNTQITREDVSVPRISMIASTPVTATTTLGSSAANTGADGRGVTSNDGLISGTAVSSDIGDGVGGGAPTLMQSSGTFGSVWQRSGADIAAESSSRLPQEFRDYEQGHSHYHAQGEMANEHDRQLPYSQRRDRSLLELHRQHLLQQTYSQQHQQHQQQPQQQQHQRQQQPIPIQSITHQSAVMNRTPPLLPAQPLVNEPIAHQIRRAHNTHIMGLQRRWEMQQQQQQQQQQQLEQAYVTRSVSGERERERFQRYPGTTFVPPPSRQQPQSHPNQSLISTSSTASSLHVAVPMSRGSRSSFRTSHETSGFQHFNLTGNGAASQSHPSSSSSSSTSQYTFSAPLPPASSSISSSSGSTLTTVPLESSSASLNTNATTSTTDSNIFSSTLDGRIGRSGISSVNRADPTIHSTEQLGTTVGPSTLPSGVMLPASRDMQSGMESSGVSGSINSTTLHPIPSSYSSSSSQSGIGSLFSASLSGRTASTIATSSSSLDPTEQQQQQSSSSSSLSSSSLQSQQIFRRTRWRGSNTLYVNYEGGTLKPEEQWRRGEEERVGR</sequence>
<feature type="region of interest" description="Disordered" evidence="2">
    <location>
        <begin position="262"/>
        <end position="281"/>
    </location>
</feature>
<feature type="compositionally biased region" description="Low complexity" evidence="2">
    <location>
        <begin position="1423"/>
        <end position="1456"/>
    </location>
</feature>
<feature type="compositionally biased region" description="Low complexity" evidence="2">
    <location>
        <begin position="263"/>
        <end position="281"/>
    </location>
</feature>
<feature type="compositionally biased region" description="Polar residues" evidence="2">
    <location>
        <begin position="1473"/>
        <end position="1500"/>
    </location>
</feature>
<feature type="compositionally biased region" description="Low complexity" evidence="2">
    <location>
        <begin position="1301"/>
        <end position="1310"/>
    </location>
</feature>
<accession>A0A197K875</accession>
<feature type="compositionally biased region" description="Low complexity" evidence="2">
    <location>
        <begin position="870"/>
        <end position="886"/>
    </location>
</feature>
<feature type="region of interest" description="Disordered" evidence="2">
    <location>
        <begin position="1561"/>
        <end position="1596"/>
    </location>
</feature>
<feature type="compositionally biased region" description="Low complexity" evidence="2">
    <location>
        <begin position="1399"/>
        <end position="1412"/>
    </location>
</feature>
<feature type="compositionally biased region" description="Low complexity" evidence="2">
    <location>
        <begin position="1344"/>
        <end position="1364"/>
    </location>
</feature>
<evidence type="ECO:0000256" key="2">
    <source>
        <dbReference type="SAM" id="MobiDB-lite"/>
    </source>
</evidence>
<feature type="compositionally biased region" description="Polar residues" evidence="2">
    <location>
        <begin position="803"/>
        <end position="824"/>
    </location>
</feature>
<feature type="compositionally biased region" description="Polar residues" evidence="2">
    <location>
        <begin position="223"/>
        <end position="235"/>
    </location>
</feature>
<evidence type="ECO:0000313" key="3">
    <source>
        <dbReference type="EMBL" id="OAQ32901.1"/>
    </source>
</evidence>
<evidence type="ECO:0000313" key="4">
    <source>
        <dbReference type="Proteomes" id="UP000078512"/>
    </source>
</evidence>
<feature type="region of interest" description="Disordered" evidence="2">
    <location>
        <begin position="1612"/>
        <end position="1631"/>
    </location>
</feature>
<feature type="region of interest" description="Disordered" evidence="2">
    <location>
        <begin position="1301"/>
        <end position="1503"/>
    </location>
</feature>
<feature type="region of interest" description="Disordered" evidence="2">
    <location>
        <begin position="194"/>
        <end position="247"/>
    </location>
</feature>
<proteinExistence type="predicted"/>
<feature type="region of interest" description="Disordered" evidence="2">
    <location>
        <begin position="1225"/>
        <end position="1248"/>
    </location>
</feature>
<feature type="region of interest" description="Disordered" evidence="2">
    <location>
        <begin position="1"/>
        <end position="22"/>
    </location>
</feature>
<keyword evidence="1" id="KW-0175">Coiled coil</keyword>
<name>A0A197K875_9FUNG</name>
<feature type="compositionally biased region" description="Basic and acidic residues" evidence="2">
    <location>
        <begin position="1616"/>
        <end position="1631"/>
    </location>
</feature>
<protein>
    <submittedName>
        <fullName evidence="3">Uncharacterized protein</fullName>
    </submittedName>
</protein>
<feature type="region of interest" description="Disordered" evidence="2">
    <location>
        <begin position="803"/>
        <end position="830"/>
    </location>
</feature>
<feature type="region of interest" description="Disordered" evidence="2">
    <location>
        <begin position="484"/>
        <end position="535"/>
    </location>
</feature>
<feature type="compositionally biased region" description="Low complexity" evidence="2">
    <location>
        <begin position="1561"/>
        <end position="1593"/>
    </location>
</feature>
<gene>
    <name evidence="3" type="ORF">K457DRAFT_15976</name>
</gene>
<feature type="region of interest" description="Disordered" evidence="2">
    <location>
        <begin position="966"/>
        <end position="1015"/>
    </location>
</feature>
<dbReference type="OrthoDB" id="2446308at2759"/>
<evidence type="ECO:0000256" key="1">
    <source>
        <dbReference type="SAM" id="Coils"/>
    </source>
</evidence>
<feature type="compositionally biased region" description="Basic and acidic residues" evidence="2">
    <location>
        <begin position="980"/>
        <end position="1004"/>
    </location>
</feature>
<reference evidence="3 4" key="1">
    <citation type="submission" date="2016-05" db="EMBL/GenBank/DDBJ databases">
        <title>Genome sequencing reveals origins of a unique bacterial endosymbiosis in the earliest lineages of terrestrial Fungi.</title>
        <authorList>
            <consortium name="DOE Joint Genome Institute"/>
            <person name="Uehling J."/>
            <person name="Gryganskyi A."/>
            <person name="Hameed K."/>
            <person name="Tschaplinski T."/>
            <person name="Misztal P."/>
            <person name="Wu S."/>
            <person name="Desiro A."/>
            <person name="Vande Pol N."/>
            <person name="Du Z.-Y."/>
            <person name="Zienkiewicz A."/>
            <person name="Zienkiewicz K."/>
            <person name="Morin E."/>
            <person name="Tisserant E."/>
            <person name="Splivallo R."/>
            <person name="Hainaut M."/>
            <person name="Henrissat B."/>
            <person name="Ohm R."/>
            <person name="Kuo A."/>
            <person name="Yan J."/>
            <person name="Lipzen A."/>
            <person name="Nolan M."/>
            <person name="Labutti K."/>
            <person name="Barry K."/>
            <person name="Goldstein A."/>
            <person name="Labbe J."/>
            <person name="Schadt C."/>
            <person name="Tuskan G."/>
            <person name="Grigoriev I."/>
            <person name="Martin F."/>
            <person name="Vilgalys R."/>
            <person name="Bonito G."/>
        </authorList>
    </citation>
    <scope>NUCLEOTIDE SEQUENCE [LARGE SCALE GENOMIC DNA]</scope>
    <source>
        <strain evidence="3 4">AG-77</strain>
    </source>
</reference>
<feature type="region of interest" description="Disordered" evidence="2">
    <location>
        <begin position="868"/>
        <end position="889"/>
    </location>
</feature>
<feature type="compositionally biased region" description="Low complexity" evidence="2">
    <location>
        <begin position="137"/>
        <end position="147"/>
    </location>
</feature>
<organism evidence="3 4">
    <name type="scientific">Linnemannia elongata AG-77</name>
    <dbReference type="NCBI Taxonomy" id="1314771"/>
    <lineage>
        <taxon>Eukaryota</taxon>
        <taxon>Fungi</taxon>
        <taxon>Fungi incertae sedis</taxon>
        <taxon>Mucoromycota</taxon>
        <taxon>Mortierellomycotina</taxon>
        <taxon>Mortierellomycetes</taxon>
        <taxon>Mortierellales</taxon>
        <taxon>Mortierellaceae</taxon>
        <taxon>Linnemannia</taxon>
    </lineage>
</organism>
<feature type="compositionally biased region" description="Polar residues" evidence="2">
    <location>
        <begin position="1373"/>
        <end position="1398"/>
    </location>
</feature>
<dbReference type="EMBL" id="KV442023">
    <property type="protein sequence ID" value="OAQ32901.1"/>
    <property type="molecule type" value="Genomic_DNA"/>
</dbReference>
<feature type="region of interest" description="Disordered" evidence="2">
    <location>
        <begin position="136"/>
        <end position="156"/>
    </location>
</feature>
<feature type="coiled-coil region" evidence="1">
    <location>
        <begin position="1047"/>
        <end position="1074"/>
    </location>
</feature>
<feature type="compositionally biased region" description="Basic and acidic residues" evidence="2">
    <location>
        <begin position="1321"/>
        <end position="1330"/>
    </location>
</feature>
<dbReference type="Proteomes" id="UP000078512">
    <property type="component" value="Unassembled WGS sequence"/>
</dbReference>
<keyword evidence="4" id="KW-1185">Reference proteome</keyword>